<dbReference type="SUPFAM" id="SSF81296">
    <property type="entry name" value="E set domains"/>
    <property type="match status" value="1"/>
</dbReference>
<feature type="signal peptide" evidence="1">
    <location>
        <begin position="1"/>
        <end position="23"/>
    </location>
</feature>
<dbReference type="EMBL" id="CAXLJM020000032">
    <property type="protein sequence ID" value="CAL8099644.1"/>
    <property type="molecule type" value="Genomic_DNA"/>
</dbReference>
<organism evidence="3 4">
    <name type="scientific">Orchesella dallaii</name>
    <dbReference type="NCBI Taxonomy" id="48710"/>
    <lineage>
        <taxon>Eukaryota</taxon>
        <taxon>Metazoa</taxon>
        <taxon>Ecdysozoa</taxon>
        <taxon>Arthropoda</taxon>
        <taxon>Hexapoda</taxon>
        <taxon>Collembola</taxon>
        <taxon>Entomobryomorpha</taxon>
        <taxon>Entomobryoidea</taxon>
        <taxon>Orchesellidae</taxon>
        <taxon>Orchesellinae</taxon>
        <taxon>Orchesella</taxon>
    </lineage>
</organism>
<reference evidence="3 4" key="1">
    <citation type="submission" date="2024-08" db="EMBL/GenBank/DDBJ databases">
        <authorList>
            <person name="Cucini C."/>
            <person name="Frati F."/>
        </authorList>
    </citation>
    <scope>NUCLEOTIDE SEQUENCE [LARGE SCALE GENOMIC DNA]</scope>
</reference>
<dbReference type="SMART" id="SM00737">
    <property type="entry name" value="ML"/>
    <property type="match status" value="1"/>
</dbReference>
<proteinExistence type="predicted"/>
<sequence>MLMIKEILVLSLIYYWFIAVCSAEVIKTKPCKKGRDLDAKSEVHEISIKPCPTGGSCELYRSTNATITVKFTPSAVSSISTACNVKSKLTWVSKIEMNFGTISSNACDYMMCPMQPNVENVFNATFFVSKMWPIGTYPLKLRIQEKGGSRKVFLCQLFKLKLRDQPADNVMY</sequence>
<accession>A0ABP1QHI6</accession>
<dbReference type="InterPro" id="IPR003172">
    <property type="entry name" value="ML_dom"/>
</dbReference>
<comment type="caution">
    <text evidence="3">The sequence shown here is derived from an EMBL/GenBank/DDBJ whole genome shotgun (WGS) entry which is preliminary data.</text>
</comment>
<dbReference type="InterPro" id="IPR014756">
    <property type="entry name" value="Ig_E-set"/>
</dbReference>
<evidence type="ECO:0000313" key="4">
    <source>
        <dbReference type="Proteomes" id="UP001642540"/>
    </source>
</evidence>
<feature type="domain" description="MD-2-related lipid-recognition" evidence="2">
    <location>
        <begin position="28"/>
        <end position="160"/>
    </location>
</feature>
<evidence type="ECO:0000256" key="1">
    <source>
        <dbReference type="SAM" id="SignalP"/>
    </source>
</evidence>
<dbReference type="Proteomes" id="UP001642540">
    <property type="component" value="Unassembled WGS sequence"/>
</dbReference>
<protein>
    <recommendedName>
        <fullName evidence="2">MD-2-related lipid-recognition domain-containing protein</fullName>
    </recommendedName>
</protein>
<feature type="chain" id="PRO_5045941925" description="MD-2-related lipid-recognition domain-containing protein" evidence="1">
    <location>
        <begin position="24"/>
        <end position="172"/>
    </location>
</feature>
<keyword evidence="4" id="KW-1185">Reference proteome</keyword>
<evidence type="ECO:0000259" key="2">
    <source>
        <dbReference type="SMART" id="SM00737"/>
    </source>
</evidence>
<name>A0ABP1QHI6_9HEXA</name>
<keyword evidence="1" id="KW-0732">Signal</keyword>
<evidence type="ECO:0000313" key="3">
    <source>
        <dbReference type="EMBL" id="CAL8099644.1"/>
    </source>
</evidence>
<gene>
    <name evidence="3" type="ORF">ODALV1_LOCUS10300</name>
</gene>
<dbReference type="Gene3D" id="2.60.40.770">
    <property type="match status" value="1"/>
</dbReference>
<dbReference type="Pfam" id="PF02221">
    <property type="entry name" value="E1_DerP2_DerF2"/>
    <property type="match status" value="1"/>
</dbReference>